<dbReference type="InParanoid" id="A0A067PJW2"/>
<dbReference type="OrthoDB" id="10066429at2759"/>
<evidence type="ECO:0000313" key="2">
    <source>
        <dbReference type="Proteomes" id="UP000027265"/>
    </source>
</evidence>
<reference evidence="2" key="1">
    <citation type="journal article" date="2014" name="Proc. Natl. Acad. Sci. U.S.A.">
        <title>Extensive sampling of basidiomycete genomes demonstrates inadequacy of the white-rot/brown-rot paradigm for wood decay fungi.</title>
        <authorList>
            <person name="Riley R."/>
            <person name="Salamov A.A."/>
            <person name="Brown D.W."/>
            <person name="Nagy L.G."/>
            <person name="Floudas D."/>
            <person name="Held B.W."/>
            <person name="Levasseur A."/>
            <person name="Lombard V."/>
            <person name="Morin E."/>
            <person name="Otillar R."/>
            <person name="Lindquist E.A."/>
            <person name="Sun H."/>
            <person name="LaButti K.M."/>
            <person name="Schmutz J."/>
            <person name="Jabbour D."/>
            <person name="Luo H."/>
            <person name="Baker S.E."/>
            <person name="Pisabarro A.G."/>
            <person name="Walton J.D."/>
            <person name="Blanchette R.A."/>
            <person name="Henrissat B."/>
            <person name="Martin F."/>
            <person name="Cullen D."/>
            <person name="Hibbett D.S."/>
            <person name="Grigoriev I.V."/>
        </authorList>
    </citation>
    <scope>NUCLEOTIDE SEQUENCE [LARGE SCALE GENOMIC DNA]</scope>
    <source>
        <strain evidence="2">MUCL 33604</strain>
    </source>
</reference>
<dbReference type="Proteomes" id="UP000027265">
    <property type="component" value="Unassembled WGS sequence"/>
</dbReference>
<evidence type="ECO:0000313" key="1">
    <source>
        <dbReference type="EMBL" id="KDQ55193.1"/>
    </source>
</evidence>
<name>A0A067PJW2_9AGAM</name>
<keyword evidence="2" id="KW-1185">Reference proteome</keyword>
<dbReference type="HOGENOM" id="CLU_2558595_0_0_1"/>
<dbReference type="EMBL" id="KL197726">
    <property type="protein sequence ID" value="KDQ55193.1"/>
    <property type="molecule type" value="Genomic_DNA"/>
</dbReference>
<proteinExistence type="predicted"/>
<gene>
    <name evidence="1" type="ORF">JAAARDRAFT_37727</name>
</gene>
<accession>A0A067PJW2</accession>
<protein>
    <submittedName>
        <fullName evidence="1">Uncharacterized protein</fullName>
    </submittedName>
</protein>
<organism evidence="1 2">
    <name type="scientific">Jaapia argillacea MUCL 33604</name>
    <dbReference type="NCBI Taxonomy" id="933084"/>
    <lineage>
        <taxon>Eukaryota</taxon>
        <taxon>Fungi</taxon>
        <taxon>Dikarya</taxon>
        <taxon>Basidiomycota</taxon>
        <taxon>Agaricomycotina</taxon>
        <taxon>Agaricomycetes</taxon>
        <taxon>Agaricomycetidae</taxon>
        <taxon>Jaapiales</taxon>
        <taxon>Jaapiaceae</taxon>
        <taxon>Jaapia</taxon>
    </lineage>
</organism>
<dbReference type="AlphaFoldDB" id="A0A067PJW2"/>
<sequence length="82" mass="9478">MSQIALEFGAGNTVRNPNNTPPRHDIHFFSENLSERGIHASYLYILVNLPLIIDPGLMLFWCRVSWVWIRVFLRELKVALAV</sequence>